<dbReference type="EMBL" id="MFGJ01000007">
    <property type="protein sequence ID" value="OGF31715.1"/>
    <property type="molecule type" value="Genomic_DNA"/>
</dbReference>
<proteinExistence type="inferred from homology"/>
<dbReference type="NCBIfam" id="TIGR02027">
    <property type="entry name" value="rpoA"/>
    <property type="match status" value="1"/>
</dbReference>
<dbReference type="Proteomes" id="UP000179001">
    <property type="component" value="Unassembled WGS sequence"/>
</dbReference>
<dbReference type="InterPro" id="IPR011262">
    <property type="entry name" value="DNA-dir_RNA_pol_insert"/>
</dbReference>
<accession>A0A1F5SYC0</accession>
<name>A0A1F5SYC0_9BACT</name>
<evidence type="ECO:0000256" key="3">
    <source>
        <dbReference type="ARBA" id="ARBA00015972"/>
    </source>
</evidence>
<feature type="compositionally biased region" description="Acidic residues" evidence="11">
    <location>
        <begin position="234"/>
        <end position="251"/>
    </location>
</feature>
<evidence type="ECO:0000256" key="8">
    <source>
        <dbReference type="ARBA" id="ARBA00032524"/>
    </source>
</evidence>
<gene>
    <name evidence="13" type="ORF">A2478_04485</name>
</gene>
<dbReference type="InterPro" id="IPR036603">
    <property type="entry name" value="RBP11-like"/>
</dbReference>
<evidence type="ECO:0000256" key="11">
    <source>
        <dbReference type="SAM" id="MobiDB-lite"/>
    </source>
</evidence>
<dbReference type="FunFam" id="2.170.120.12:FF:000001">
    <property type="entry name" value="DNA-directed RNA polymerase subunit alpha"/>
    <property type="match status" value="1"/>
</dbReference>
<dbReference type="CDD" id="cd06928">
    <property type="entry name" value="RNAP_alpha_NTD"/>
    <property type="match status" value="1"/>
</dbReference>
<dbReference type="GO" id="GO:0005737">
    <property type="term" value="C:cytoplasm"/>
    <property type="evidence" value="ECO:0007669"/>
    <property type="project" value="UniProtKB-ARBA"/>
</dbReference>
<comment type="catalytic activity">
    <reaction evidence="10">
        <text>RNA(n) + a ribonucleoside 5'-triphosphate = RNA(n+1) + diphosphate</text>
        <dbReference type="Rhea" id="RHEA:21248"/>
        <dbReference type="Rhea" id="RHEA-COMP:14527"/>
        <dbReference type="Rhea" id="RHEA-COMP:17342"/>
        <dbReference type="ChEBI" id="CHEBI:33019"/>
        <dbReference type="ChEBI" id="CHEBI:61557"/>
        <dbReference type="ChEBI" id="CHEBI:140395"/>
        <dbReference type="EC" id="2.7.7.6"/>
    </reaction>
</comment>
<dbReference type="GO" id="GO:0003899">
    <property type="term" value="F:DNA-directed RNA polymerase activity"/>
    <property type="evidence" value="ECO:0007669"/>
    <property type="project" value="UniProtKB-EC"/>
</dbReference>
<keyword evidence="6" id="KW-0548">Nucleotidyltransferase</keyword>
<dbReference type="AlphaFoldDB" id="A0A1F5SYC0"/>
<dbReference type="Gene3D" id="3.30.1360.10">
    <property type="entry name" value="RNA polymerase, RBP11-like subunit"/>
    <property type="match status" value="1"/>
</dbReference>
<evidence type="ECO:0000313" key="13">
    <source>
        <dbReference type="EMBL" id="OGF31715.1"/>
    </source>
</evidence>
<evidence type="ECO:0000256" key="1">
    <source>
        <dbReference type="ARBA" id="ARBA00007123"/>
    </source>
</evidence>
<evidence type="ECO:0000313" key="14">
    <source>
        <dbReference type="Proteomes" id="UP000179001"/>
    </source>
</evidence>
<dbReference type="STRING" id="1798002.A2478_04485"/>
<evidence type="ECO:0000259" key="12">
    <source>
        <dbReference type="SMART" id="SM00662"/>
    </source>
</evidence>
<dbReference type="GO" id="GO:0003677">
    <property type="term" value="F:DNA binding"/>
    <property type="evidence" value="ECO:0007669"/>
    <property type="project" value="InterPro"/>
</dbReference>
<organism evidence="13 14">
    <name type="scientific">Candidatus Falkowbacteria bacterium RIFOXYC2_FULL_36_12</name>
    <dbReference type="NCBI Taxonomy" id="1798002"/>
    <lineage>
        <taxon>Bacteria</taxon>
        <taxon>Candidatus Falkowiibacteriota</taxon>
    </lineage>
</organism>
<evidence type="ECO:0000256" key="5">
    <source>
        <dbReference type="ARBA" id="ARBA00022679"/>
    </source>
</evidence>
<dbReference type="EC" id="2.7.7.6" evidence="2"/>
<comment type="similarity">
    <text evidence="1">Belongs to the RNA polymerase alpha chain family.</text>
</comment>
<evidence type="ECO:0000256" key="4">
    <source>
        <dbReference type="ARBA" id="ARBA00022478"/>
    </source>
</evidence>
<evidence type="ECO:0000256" key="7">
    <source>
        <dbReference type="ARBA" id="ARBA00023163"/>
    </source>
</evidence>
<dbReference type="SUPFAM" id="SSF56553">
    <property type="entry name" value="Insert subdomain of RNA polymerase alpha subunit"/>
    <property type="match status" value="1"/>
</dbReference>
<dbReference type="InterPro" id="IPR011263">
    <property type="entry name" value="DNA-dir_RNA_pol_RpoA/D/Rpb3"/>
</dbReference>
<dbReference type="InterPro" id="IPR011773">
    <property type="entry name" value="DNA-dir_RpoA"/>
</dbReference>
<dbReference type="NCBIfam" id="NF003519">
    <property type="entry name" value="PRK05182.2-5"/>
    <property type="match status" value="1"/>
</dbReference>
<comment type="caution">
    <text evidence="13">The sequence shown here is derived from an EMBL/GenBank/DDBJ whole genome shotgun (WGS) entry which is preliminary data.</text>
</comment>
<dbReference type="Pfam" id="PF01193">
    <property type="entry name" value="RNA_pol_L"/>
    <property type="match status" value="1"/>
</dbReference>
<sequence>MELFLLPSKINYKKGSNANEAILEIEPLYFGYGTTIGNALRRVLLSSLPGAAVTSVKIKGADQEFSSVDNVKEDALNIMLNLKNLRVKIHTDEPVVLTLKAKGEKVVTAKDISKNSDVEVVNTDLAIATLTDKKAELEMEITVQKGRGYLPVEERNKDDVTIGTMLVDAVFSPIRNVGYKVEHTRVGDITDYDKLTMTIETDGSITPQEAVEQSTEILINHFQLLVNGKKQAEEPADASIEESEEATAEKE</sequence>
<reference evidence="13 14" key="1">
    <citation type="journal article" date="2016" name="Nat. Commun.">
        <title>Thousands of microbial genomes shed light on interconnected biogeochemical processes in an aquifer system.</title>
        <authorList>
            <person name="Anantharaman K."/>
            <person name="Brown C.T."/>
            <person name="Hug L.A."/>
            <person name="Sharon I."/>
            <person name="Castelle C.J."/>
            <person name="Probst A.J."/>
            <person name="Thomas B.C."/>
            <person name="Singh A."/>
            <person name="Wilkins M.J."/>
            <person name="Karaoz U."/>
            <person name="Brodie E.L."/>
            <person name="Williams K.H."/>
            <person name="Hubbard S.S."/>
            <person name="Banfield J.F."/>
        </authorList>
    </citation>
    <scope>NUCLEOTIDE SEQUENCE [LARGE SCALE GENOMIC DNA]</scope>
</reference>
<dbReference type="Gene3D" id="2.170.120.12">
    <property type="entry name" value="DNA-directed RNA polymerase, insert domain"/>
    <property type="match status" value="1"/>
</dbReference>
<evidence type="ECO:0000256" key="9">
    <source>
        <dbReference type="ARBA" id="ARBA00033070"/>
    </source>
</evidence>
<keyword evidence="4 13" id="KW-0240">DNA-directed RNA polymerase</keyword>
<dbReference type="GO" id="GO:0046983">
    <property type="term" value="F:protein dimerization activity"/>
    <property type="evidence" value="ECO:0007669"/>
    <property type="project" value="InterPro"/>
</dbReference>
<keyword evidence="5" id="KW-0808">Transferase</keyword>
<dbReference type="GO" id="GO:0000428">
    <property type="term" value="C:DNA-directed RNA polymerase complex"/>
    <property type="evidence" value="ECO:0007669"/>
    <property type="project" value="UniProtKB-KW"/>
</dbReference>
<evidence type="ECO:0000256" key="6">
    <source>
        <dbReference type="ARBA" id="ARBA00022695"/>
    </source>
</evidence>
<evidence type="ECO:0000256" key="10">
    <source>
        <dbReference type="ARBA" id="ARBA00048552"/>
    </source>
</evidence>
<protein>
    <recommendedName>
        <fullName evidence="3">DNA-directed RNA polymerase subunit alpha</fullName>
        <ecNumber evidence="2">2.7.7.6</ecNumber>
    </recommendedName>
    <alternativeName>
        <fullName evidence="9">RNA polymerase subunit alpha</fullName>
    </alternativeName>
    <alternativeName>
        <fullName evidence="8">Transcriptase subunit alpha</fullName>
    </alternativeName>
</protein>
<dbReference type="InterPro" id="IPR036643">
    <property type="entry name" value="RNApol_insert_sf"/>
</dbReference>
<dbReference type="SMART" id="SM00662">
    <property type="entry name" value="RPOLD"/>
    <property type="match status" value="1"/>
</dbReference>
<dbReference type="Pfam" id="PF01000">
    <property type="entry name" value="RNA_pol_A_bac"/>
    <property type="match status" value="1"/>
</dbReference>
<feature type="domain" description="DNA-directed RNA polymerase RpoA/D/Rpb3-type" evidence="12">
    <location>
        <begin position="20"/>
        <end position="228"/>
    </location>
</feature>
<dbReference type="GO" id="GO:0006351">
    <property type="term" value="P:DNA-templated transcription"/>
    <property type="evidence" value="ECO:0007669"/>
    <property type="project" value="InterPro"/>
</dbReference>
<evidence type="ECO:0000256" key="2">
    <source>
        <dbReference type="ARBA" id="ARBA00012418"/>
    </source>
</evidence>
<feature type="region of interest" description="Disordered" evidence="11">
    <location>
        <begin position="230"/>
        <end position="251"/>
    </location>
</feature>
<dbReference type="SUPFAM" id="SSF55257">
    <property type="entry name" value="RBP11-like subunits of RNA polymerase"/>
    <property type="match status" value="1"/>
</dbReference>
<keyword evidence="7" id="KW-0804">Transcription</keyword>